<protein>
    <recommendedName>
        <fullName evidence="4">Large ribosomal subunit protein uL13</fullName>
    </recommendedName>
</protein>
<gene>
    <name evidence="4 6" type="primary">rplM</name>
    <name evidence="7" type="ORF">UV41_C0001G0008</name>
</gene>
<dbReference type="PATRIC" id="fig|1618425.3.peg.11"/>
<dbReference type="Proteomes" id="UP000034785">
    <property type="component" value="Unassembled WGS sequence"/>
</dbReference>
<proteinExistence type="inferred from homology"/>
<evidence type="ECO:0000256" key="6">
    <source>
        <dbReference type="RuleBase" id="RU003878"/>
    </source>
</evidence>
<dbReference type="EMBL" id="LCEJ01000001">
    <property type="protein sequence ID" value="KKS71309.1"/>
    <property type="molecule type" value="Genomic_DNA"/>
</dbReference>
<keyword evidence="3 4" id="KW-0687">Ribonucleoprotein</keyword>
<dbReference type="CDD" id="cd00392">
    <property type="entry name" value="Ribosomal_L13"/>
    <property type="match status" value="1"/>
</dbReference>
<evidence type="ECO:0000256" key="5">
    <source>
        <dbReference type="RuleBase" id="RU003877"/>
    </source>
</evidence>
<organism evidence="7 8">
    <name type="scientific">Candidatus Daviesbacteria bacterium GW2011_GWA2_42_7</name>
    <dbReference type="NCBI Taxonomy" id="1618425"/>
    <lineage>
        <taxon>Bacteria</taxon>
        <taxon>Candidatus Daviesiibacteriota</taxon>
    </lineage>
</organism>
<sequence length="142" mass="15945">MSTNTVSAKEIKRNWHLIDAKNKVLGRLSTDVAKILTGKHKPNFVPYLDMGDNVVVVNAAQVKVTGKKESQKKYVRHSGYPGGLKVEKLSDLRIRKPEEIIIHAVKGMVPKNKLGRQMIKKLHVFGSSQHHFQKQLKEVDGG</sequence>
<evidence type="ECO:0000256" key="2">
    <source>
        <dbReference type="ARBA" id="ARBA00022980"/>
    </source>
</evidence>
<dbReference type="PANTHER" id="PTHR11545:SF2">
    <property type="entry name" value="LARGE RIBOSOMAL SUBUNIT PROTEIN UL13M"/>
    <property type="match status" value="1"/>
</dbReference>
<dbReference type="Gene3D" id="3.90.1180.10">
    <property type="entry name" value="Ribosomal protein L13"/>
    <property type="match status" value="1"/>
</dbReference>
<comment type="function">
    <text evidence="4 6">This protein is one of the early assembly proteins of the 50S ribosomal subunit, although it is not seen to bind rRNA by itself. It is important during the early stages of 50S assembly.</text>
</comment>
<dbReference type="Pfam" id="PF00572">
    <property type="entry name" value="Ribosomal_L13"/>
    <property type="match status" value="1"/>
</dbReference>
<evidence type="ECO:0000256" key="3">
    <source>
        <dbReference type="ARBA" id="ARBA00023274"/>
    </source>
</evidence>
<dbReference type="AlphaFoldDB" id="A0A0G1BDQ0"/>
<comment type="similarity">
    <text evidence="1 4 5">Belongs to the universal ribosomal protein uL13 family.</text>
</comment>
<evidence type="ECO:0000313" key="7">
    <source>
        <dbReference type="EMBL" id="KKS71309.1"/>
    </source>
</evidence>
<dbReference type="GO" id="GO:1990904">
    <property type="term" value="C:ribonucleoprotein complex"/>
    <property type="evidence" value="ECO:0007669"/>
    <property type="project" value="UniProtKB-KW"/>
</dbReference>
<dbReference type="HAMAP" id="MF_01366">
    <property type="entry name" value="Ribosomal_uL13"/>
    <property type="match status" value="1"/>
</dbReference>
<dbReference type="InterPro" id="IPR005822">
    <property type="entry name" value="Ribosomal_uL13"/>
</dbReference>
<dbReference type="GO" id="GO:0003735">
    <property type="term" value="F:structural constituent of ribosome"/>
    <property type="evidence" value="ECO:0007669"/>
    <property type="project" value="InterPro"/>
</dbReference>
<dbReference type="GO" id="GO:0003729">
    <property type="term" value="F:mRNA binding"/>
    <property type="evidence" value="ECO:0007669"/>
    <property type="project" value="TreeGrafter"/>
</dbReference>
<evidence type="ECO:0000256" key="4">
    <source>
        <dbReference type="HAMAP-Rule" id="MF_01366"/>
    </source>
</evidence>
<dbReference type="SUPFAM" id="SSF52161">
    <property type="entry name" value="Ribosomal protein L13"/>
    <property type="match status" value="1"/>
</dbReference>
<keyword evidence="2 4" id="KW-0689">Ribosomal protein</keyword>
<dbReference type="GO" id="GO:0006412">
    <property type="term" value="P:translation"/>
    <property type="evidence" value="ECO:0007669"/>
    <property type="project" value="UniProtKB-UniRule"/>
</dbReference>
<evidence type="ECO:0000313" key="8">
    <source>
        <dbReference type="Proteomes" id="UP000034785"/>
    </source>
</evidence>
<name>A0A0G1BDQ0_9BACT</name>
<comment type="subunit">
    <text evidence="4">Part of the 50S ribosomal subunit.</text>
</comment>
<dbReference type="GO" id="GO:0017148">
    <property type="term" value="P:negative regulation of translation"/>
    <property type="evidence" value="ECO:0007669"/>
    <property type="project" value="TreeGrafter"/>
</dbReference>
<dbReference type="InterPro" id="IPR005823">
    <property type="entry name" value="Ribosomal_uL13_bac-type"/>
</dbReference>
<dbReference type="GO" id="GO:0005840">
    <property type="term" value="C:ribosome"/>
    <property type="evidence" value="ECO:0007669"/>
    <property type="project" value="UniProtKB-KW"/>
</dbReference>
<reference evidence="7 8" key="1">
    <citation type="journal article" date="2015" name="Nature">
        <title>rRNA introns, odd ribosomes, and small enigmatic genomes across a large radiation of phyla.</title>
        <authorList>
            <person name="Brown C.T."/>
            <person name="Hug L.A."/>
            <person name="Thomas B.C."/>
            <person name="Sharon I."/>
            <person name="Castelle C.J."/>
            <person name="Singh A."/>
            <person name="Wilkins M.J."/>
            <person name="Williams K.H."/>
            <person name="Banfield J.F."/>
        </authorList>
    </citation>
    <scope>NUCLEOTIDE SEQUENCE [LARGE SCALE GENOMIC DNA]</scope>
</reference>
<accession>A0A0G1BDQ0</accession>
<dbReference type="PANTHER" id="PTHR11545">
    <property type="entry name" value="RIBOSOMAL PROTEIN L13"/>
    <property type="match status" value="1"/>
</dbReference>
<dbReference type="PIRSF" id="PIRSF002181">
    <property type="entry name" value="Ribosomal_L13"/>
    <property type="match status" value="1"/>
</dbReference>
<evidence type="ECO:0000256" key="1">
    <source>
        <dbReference type="ARBA" id="ARBA00006227"/>
    </source>
</evidence>
<comment type="caution">
    <text evidence="7">The sequence shown here is derived from an EMBL/GenBank/DDBJ whole genome shotgun (WGS) entry which is preliminary data.</text>
</comment>
<dbReference type="InterPro" id="IPR036899">
    <property type="entry name" value="Ribosomal_uL13_sf"/>
</dbReference>
<dbReference type="PROSITE" id="PS00783">
    <property type="entry name" value="RIBOSOMAL_L13"/>
    <property type="match status" value="1"/>
</dbReference>
<dbReference type="NCBIfam" id="TIGR01066">
    <property type="entry name" value="rplM_bact"/>
    <property type="match status" value="1"/>
</dbReference>
<dbReference type="InterPro" id="IPR023563">
    <property type="entry name" value="Ribosomal_uL13_CS"/>
</dbReference>